<evidence type="ECO:0000313" key="3">
    <source>
        <dbReference type="Proteomes" id="UP001596289"/>
    </source>
</evidence>
<evidence type="ECO:0000313" key="2">
    <source>
        <dbReference type="EMBL" id="MFC6170810.1"/>
    </source>
</evidence>
<proteinExistence type="predicted"/>
<dbReference type="SUPFAM" id="SSF51735">
    <property type="entry name" value="NAD(P)-binding Rossmann-fold domains"/>
    <property type="match status" value="1"/>
</dbReference>
<protein>
    <submittedName>
        <fullName evidence="2">NAD-dependent epimerase/dehydratase family protein</fullName>
    </submittedName>
</protein>
<dbReference type="Gene3D" id="3.40.50.720">
    <property type="entry name" value="NAD(P)-binding Rossmann-like Domain"/>
    <property type="match status" value="1"/>
</dbReference>
<dbReference type="InterPro" id="IPR036291">
    <property type="entry name" value="NAD(P)-bd_dom_sf"/>
</dbReference>
<feature type="domain" description="3-beta hydroxysteroid dehydrogenase/isomerase" evidence="1">
    <location>
        <begin position="6"/>
        <end position="254"/>
    </location>
</feature>
<accession>A0ABW1RI04</accession>
<dbReference type="RefSeq" id="WP_125553598.1">
    <property type="nucleotide sequence ID" value="NZ_JBHSSL010000054.1"/>
</dbReference>
<sequence length="342" mass="37574">MLKKVLVTGGNGFLALHLIKQLLNNDYQVRTTVRSLAKKEQVLATLKKNQTPHLDQLTFVEATLTTATGWTEAMADINYVLSVAAPVFVGPSKVAASTDQVATAGIRRIIQTAEKAGVKRIVMTANLGAVGFSNKDPYHITTEADWTNANEPGLSRYEKSKLLAEKSAWQYLEQTHSPLEFVTINAGAMLGPALDEHLSGSFGLLKNLLNPTTRVPNIALNIVDVRTVAQLHLRAMTSPVAANQRFLAVNDQPISMPEIVALIKATRPELAPQLPMRSLPNWLIRLAAIFNQQAKEGRLLLALNHQVSNQKAKRLLNWQPNDNKTTILSALDTMQQNGQRQS</sequence>
<name>A0ABW1RI04_9LACO</name>
<evidence type="ECO:0000259" key="1">
    <source>
        <dbReference type="Pfam" id="PF01073"/>
    </source>
</evidence>
<keyword evidence="3" id="KW-1185">Reference proteome</keyword>
<dbReference type="Pfam" id="PF01073">
    <property type="entry name" value="3Beta_HSD"/>
    <property type="match status" value="1"/>
</dbReference>
<gene>
    <name evidence="2" type="ORF">ACFQGP_09500</name>
</gene>
<dbReference type="EMBL" id="JBHSSL010000054">
    <property type="protein sequence ID" value="MFC6170810.1"/>
    <property type="molecule type" value="Genomic_DNA"/>
</dbReference>
<dbReference type="PANTHER" id="PTHR48079">
    <property type="entry name" value="PROTEIN YEEZ"/>
    <property type="match status" value="1"/>
</dbReference>
<dbReference type="PANTHER" id="PTHR48079:SF6">
    <property type="entry name" value="NAD(P)-BINDING DOMAIN-CONTAINING PROTEIN-RELATED"/>
    <property type="match status" value="1"/>
</dbReference>
<dbReference type="InterPro" id="IPR002225">
    <property type="entry name" value="3Beta_OHSteriod_DH/Estase"/>
</dbReference>
<dbReference type="Proteomes" id="UP001596289">
    <property type="component" value="Unassembled WGS sequence"/>
</dbReference>
<comment type="caution">
    <text evidence="2">The sequence shown here is derived from an EMBL/GenBank/DDBJ whole genome shotgun (WGS) entry which is preliminary data.</text>
</comment>
<dbReference type="InterPro" id="IPR051783">
    <property type="entry name" value="NAD(P)-dependent_oxidoreduct"/>
</dbReference>
<reference evidence="3" key="1">
    <citation type="journal article" date="2019" name="Int. J. Syst. Evol. Microbiol.">
        <title>The Global Catalogue of Microorganisms (GCM) 10K type strain sequencing project: providing services to taxonomists for standard genome sequencing and annotation.</title>
        <authorList>
            <consortium name="The Broad Institute Genomics Platform"/>
            <consortium name="The Broad Institute Genome Sequencing Center for Infectious Disease"/>
            <person name="Wu L."/>
            <person name="Ma J."/>
        </authorList>
    </citation>
    <scope>NUCLEOTIDE SEQUENCE [LARGE SCALE GENOMIC DNA]</scope>
    <source>
        <strain evidence="3">CCM 8904</strain>
    </source>
</reference>
<organism evidence="2 3">
    <name type="scientific">Loigolactobacillus jiayinensis</name>
    <dbReference type="NCBI Taxonomy" id="2486016"/>
    <lineage>
        <taxon>Bacteria</taxon>
        <taxon>Bacillati</taxon>
        <taxon>Bacillota</taxon>
        <taxon>Bacilli</taxon>
        <taxon>Lactobacillales</taxon>
        <taxon>Lactobacillaceae</taxon>
        <taxon>Loigolactobacillus</taxon>
    </lineage>
</organism>